<accession>B5QSB6</accession>
<dbReference type="HOGENOM" id="CLU_213136_0_0_6"/>
<reference evidence="1 2" key="1">
    <citation type="journal article" date="2003" name="Proc. Natl. Acad. Sci. U.S.A.">
        <title>Complete genome sequence of the Q-fever pathogen, Coxiella burnetii.</title>
        <authorList>
            <person name="Seshadri R."/>
            <person name="Paulsen I.T."/>
            <person name="Eisen J.A."/>
            <person name="Read T.D."/>
            <person name="Nelson K.E."/>
            <person name="Nelson W.C."/>
            <person name="Ward N.L."/>
            <person name="Tettelin H."/>
            <person name="Davidsen T.M."/>
            <person name="Beanan M.J."/>
            <person name="Deboy R.T."/>
            <person name="Daugherty S.C."/>
            <person name="Brinkac L.M."/>
            <person name="Madupu R."/>
            <person name="Dodson R.J."/>
            <person name="Khouri H.M."/>
            <person name="Lee K.H."/>
            <person name="Carty H.A."/>
            <person name="Scanlan D."/>
            <person name="Heinzen R.A."/>
            <person name="Thompson H.A."/>
            <person name="Samuel J.E."/>
            <person name="Fraser C.M."/>
            <person name="Heidelberg J.F."/>
        </authorList>
    </citation>
    <scope>NUCLEOTIDE SEQUENCE [LARGE SCALE GENOMIC DNA]</scope>
    <source>
        <strain evidence="2">RSA 493 / Nine Mile phase I</strain>
    </source>
</reference>
<dbReference type="Proteomes" id="UP000002671">
    <property type="component" value="Chromosome"/>
</dbReference>
<gene>
    <name evidence="1" type="ORF">CBU_1212a</name>
</gene>
<organism evidence="1 2">
    <name type="scientific">Coxiella burnetii (strain RSA 493 / Nine Mile phase I)</name>
    <dbReference type="NCBI Taxonomy" id="227377"/>
    <lineage>
        <taxon>Bacteria</taxon>
        <taxon>Pseudomonadati</taxon>
        <taxon>Pseudomonadota</taxon>
        <taxon>Gammaproteobacteria</taxon>
        <taxon>Legionellales</taxon>
        <taxon>Coxiellaceae</taxon>
        <taxon>Coxiella</taxon>
    </lineage>
</organism>
<dbReference type="EMBL" id="AE016828">
    <property type="protein sequence ID" value="ACI15280.1"/>
    <property type="molecule type" value="Genomic_DNA"/>
</dbReference>
<evidence type="ECO:0000313" key="2">
    <source>
        <dbReference type="Proteomes" id="UP000002671"/>
    </source>
</evidence>
<proteinExistence type="predicted"/>
<sequence length="54" mass="6104">MVPQGDSTKAVARMERSEIRVCYCFPYFASLHTGFFLRSIKKLGIFKIDLMSGG</sequence>
<dbReference type="EnsemblBacteria" id="ACI15280">
    <property type="protein sequence ID" value="ACI15280"/>
    <property type="gene ID" value="CBU_1212a"/>
</dbReference>
<reference evidence="1 2" key="2">
    <citation type="journal article" date="2009" name="Infect. Immun.">
        <title>Comparative genomics reveal extensive transposon-mediated genomic plasticity and diversity among potential effector proteins within the genus Coxiella.</title>
        <authorList>
            <person name="Beare P.A."/>
            <person name="Unsworth N."/>
            <person name="Andoh M."/>
            <person name="Voth D.E."/>
            <person name="Omsland A."/>
            <person name="Gilk S.D."/>
            <person name="Williams K.P."/>
            <person name="Sobral B.W."/>
            <person name="Kupko J.J.III."/>
            <person name="Porcella S.F."/>
            <person name="Samuel J.E."/>
            <person name="Heinzen R.A."/>
        </authorList>
    </citation>
    <scope>NUCLEOTIDE SEQUENCE [LARGE SCALE GENOMIC DNA]</scope>
    <source>
        <strain evidence="2">RSA 493 / Nine Mile phase I</strain>
    </source>
</reference>
<name>B5QSB6_COXBU</name>
<protein>
    <submittedName>
        <fullName evidence="1">Uncharacterized protein</fullName>
    </submittedName>
</protein>
<keyword evidence="2" id="KW-1185">Reference proteome</keyword>
<dbReference type="AlphaFoldDB" id="B5QSB6"/>
<evidence type="ECO:0000313" key="1">
    <source>
        <dbReference type="EMBL" id="ACI15280.1"/>
    </source>
</evidence>
<dbReference type="STRING" id="227377.CBU_1212a"/>